<gene>
    <name evidence="1" type="ORF">SRO942_LOCUS49346</name>
</gene>
<accession>A0A8S2Z7Z2</accession>
<comment type="caution">
    <text evidence="1">The sequence shown here is derived from an EMBL/GenBank/DDBJ whole genome shotgun (WGS) entry which is preliminary data.</text>
</comment>
<name>A0A8S2Z7Z2_9BILA</name>
<dbReference type="Gene3D" id="1.10.8.60">
    <property type="match status" value="1"/>
</dbReference>
<sequence>HIGSNINYTIEENEWRILAEKSGNYSDADIAMVVYEALLGPIRCLQQSIHFKRNPQLGGSDLWLPCLYFDPEGEALTLDKIDRNKLCKPSVTMVCQLFMINCQNFRQLHLG</sequence>
<evidence type="ECO:0000313" key="1">
    <source>
        <dbReference type="EMBL" id="CAF4615434.1"/>
    </source>
</evidence>
<dbReference type="EMBL" id="CAJOBC010131798">
    <property type="protein sequence ID" value="CAF4615434.1"/>
    <property type="molecule type" value="Genomic_DNA"/>
</dbReference>
<dbReference type="Proteomes" id="UP000681722">
    <property type="component" value="Unassembled WGS sequence"/>
</dbReference>
<feature type="non-terminal residue" evidence="1">
    <location>
        <position position="1"/>
    </location>
</feature>
<evidence type="ECO:0000313" key="2">
    <source>
        <dbReference type="Proteomes" id="UP000681722"/>
    </source>
</evidence>
<dbReference type="AlphaFoldDB" id="A0A8S2Z7Z2"/>
<protein>
    <submittedName>
        <fullName evidence="1">Uncharacterized protein</fullName>
    </submittedName>
</protein>
<dbReference type="OrthoDB" id="29072at2759"/>
<organism evidence="1 2">
    <name type="scientific">Didymodactylos carnosus</name>
    <dbReference type="NCBI Taxonomy" id="1234261"/>
    <lineage>
        <taxon>Eukaryota</taxon>
        <taxon>Metazoa</taxon>
        <taxon>Spiralia</taxon>
        <taxon>Gnathifera</taxon>
        <taxon>Rotifera</taxon>
        <taxon>Eurotatoria</taxon>
        <taxon>Bdelloidea</taxon>
        <taxon>Philodinida</taxon>
        <taxon>Philodinidae</taxon>
        <taxon>Didymodactylos</taxon>
    </lineage>
</organism>
<reference evidence="1" key="1">
    <citation type="submission" date="2021-02" db="EMBL/GenBank/DDBJ databases">
        <authorList>
            <person name="Nowell W R."/>
        </authorList>
    </citation>
    <scope>NUCLEOTIDE SEQUENCE</scope>
</reference>
<proteinExistence type="predicted"/>